<feature type="region of interest" description="Disordered" evidence="1">
    <location>
        <begin position="49"/>
        <end position="73"/>
    </location>
</feature>
<organism evidence="2 3">
    <name type="scientific">Paenibacillus aestuarii</name>
    <dbReference type="NCBI Taxonomy" id="516965"/>
    <lineage>
        <taxon>Bacteria</taxon>
        <taxon>Bacillati</taxon>
        <taxon>Bacillota</taxon>
        <taxon>Bacilli</taxon>
        <taxon>Bacillales</taxon>
        <taxon>Paenibacillaceae</taxon>
        <taxon>Paenibacillus</taxon>
    </lineage>
</organism>
<dbReference type="Proteomes" id="UP001596044">
    <property type="component" value="Unassembled WGS sequence"/>
</dbReference>
<evidence type="ECO:0000256" key="1">
    <source>
        <dbReference type="SAM" id="MobiDB-lite"/>
    </source>
</evidence>
<dbReference type="EMBL" id="JBHSMJ010000020">
    <property type="protein sequence ID" value="MFC5449693.1"/>
    <property type="molecule type" value="Genomic_DNA"/>
</dbReference>
<evidence type="ECO:0000313" key="3">
    <source>
        <dbReference type="Proteomes" id="UP001596044"/>
    </source>
</evidence>
<comment type="caution">
    <text evidence="2">The sequence shown here is derived from an EMBL/GenBank/DDBJ whole genome shotgun (WGS) entry which is preliminary data.</text>
</comment>
<evidence type="ECO:0000313" key="2">
    <source>
        <dbReference type="EMBL" id="MFC5449693.1"/>
    </source>
</evidence>
<keyword evidence="3" id="KW-1185">Reference proteome</keyword>
<proteinExistence type="predicted"/>
<gene>
    <name evidence="2" type="ORF">ACFPOG_15590</name>
</gene>
<reference evidence="3" key="1">
    <citation type="journal article" date="2019" name="Int. J. Syst. Evol. Microbiol.">
        <title>The Global Catalogue of Microorganisms (GCM) 10K type strain sequencing project: providing services to taxonomists for standard genome sequencing and annotation.</title>
        <authorList>
            <consortium name="The Broad Institute Genomics Platform"/>
            <consortium name="The Broad Institute Genome Sequencing Center for Infectious Disease"/>
            <person name="Wu L."/>
            <person name="Ma J."/>
        </authorList>
    </citation>
    <scope>NUCLEOTIDE SEQUENCE [LARGE SCALE GENOMIC DNA]</scope>
    <source>
        <strain evidence="3">KACC 11904</strain>
    </source>
</reference>
<protein>
    <submittedName>
        <fullName evidence="2">Uncharacterized protein</fullName>
    </submittedName>
</protein>
<accession>A0ABW0KA90</accession>
<dbReference type="RefSeq" id="WP_270877472.1">
    <property type="nucleotide sequence ID" value="NZ_JAQFVF010000002.1"/>
</dbReference>
<name>A0ABW0KA90_9BACL</name>
<sequence>MVRIHFKAIHIDDLANSSSVNKGMNRIIGVRHSDKTNQGLGEVKGEHNAAIGGSHLVQDEDTVDFEQPKRRKS</sequence>